<dbReference type="EMBL" id="QKWP01000209">
    <property type="protein sequence ID" value="RIB24634.1"/>
    <property type="molecule type" value="Genomic_DNA"/>
</dbReference>
<dbReference type="InterPro" id="IPR043502">
    <property type="entry name" value="DNA/RNA_pol_sf"/>
</dbReference>
<dbReference type="SUPFAM" id="SSF56672">
    <property type="entry name" value="DNA/RNA polymerases"/>
    <property type="match status" value="1"/>
</dbReference>
<gene>
    <name evidence="1" type="ORF">C2G38_2168143</name>
</gene>
<sequence>MYYKALAKDSQVALDLTMGIIEDMIKSKISYKADWDYLKVFISTRTLKCSKQVVKLTRVMMSVPTKHNMYYKPLIYLEPEPIYLKPQQVINFKGYYVYFRPLKANILKGFVKHLRFSHCVLQLEHSFLPVYTYSSAIRIDPTEINRVPQTKLLIDLFEDILYKTLEYNLLIPPAKQTFKCYLDYYFHPDYKKINTNKKQVEELMTTVESLYPKVKFSIPILKKKTLTSNFYDWFTDFGFLEESKTIYKLVDRKLNISDSKELIIDLNEIEQFYNELFNEIDIIMKEMLEILMEKYSPPECIFIQRLETVQMVEKSNARNGKENMKRREFIHKVGGRKQYNEVLKKEKVEIEEKVRSIIAQDPITYFNGMVINEKQNKKFDPLGEYAIGFSSMHAMSPKIFELHNQYDYHVAIDITAMDSTMKYCYLRMLKKVQKNGYQNYHPYCSREPNR</sequence>
<dbReference type="OrthoDB" id="10601995at2759"/>
<evidence type="ECO:0000313" key="1">
    <source>
        <dbReference type="EMBL" id="RIB24634.1"/>
    </source>
</evidence>
<evidence type="ECO:0000313" key="2">
    <source>
        <dbReference type="Proteomes" id="UP000266673"/>
    </source>
</evidence>
<dbReference type="AlphaFoldDB" id="A0A397VQ70"/>
<organism evidence="1 2">
    <name type="scientific">Gigaspora rosea</name>
    <dbReference type="NCBI Taxonomy" id="44941"/>
    <lineage>
        <taxon>Eukaryota</taxon>
        <taxon>Fungi</taxon>
        <taxon>Fungi incertae sedis</taxon>
        <taxon>Mucoromycota</taxon>
        <taxon>Glomeromycotina</taxon>
        <taxon>Glomeromycetes</taxon>
        <taxon>Diversisporales</taxon>
        <taxon>Gigasporaceae</taxon>
        <taxon>Gigaspora</taxon>
    </lineage>
</organism>
<protein>
    <submittedName>
        <fullName evidence="1">Uncharacterized protein</fullName>
    </submittedName>
</protein>
<name>A0A397VQ70_9GLOM</name>
<keyword evidence="2" id="KW-1185">Reference proteome</keyword>
<dbReference type="Proteomes" id="UP000266673">
    <property type="component" value="Unassembled WGS sequence"/>
</dbReference>
<accession>A0A397VQ70</accession>
<comment type="caution">
    <text evidence="1">The sequence shown here is derived from an EMBL/GenBank/DDBJ whole genome shotgun (WGS) entry which is preliminary data.</text>
</comment>
<reference evidence="1 2" key="1">
    <citation type="submission" date="2018-06" db="EMBL/GenBank/DDBJ databases">
        <title>Comparative genomics reveals the genomic features of Rhizophagus irregularis, R. cerebriforme, R. diaphanum and Gigaspora rosea, and their symbiotic lifestyle signature.</title>
        <authorList>
            <person name="Morin E."/>
            <person name="San Clemente H."/>
            <person name="Chen E.C.H."/>
            <person name="De La Providencia I."/>
            <person name="Hainaut M."/>
            <person name="Kuo A."/>
            <person name="Kohler A."/>
            <person name="Murat C."/>
            <person name="Tang N."/>
            <person name="Roy S."/>
            <person name="Loubradou J."/>
            <person name="Henrissat B."/>
            <person name="Grigoriev I.V."/>
            <person name="Corradi N."/>
            <person name="Roux C."/>
            <person name="Martin F.M."/>
        </authorList>
    </citation>
    <scope>NUCLEOTIDE SEQUENCE [LARGE SCALE GENOMIC DNA]</scope>
    <source>
        <strain evidence="1 2">DAOM 194757</strain>
    </source>
</reference>
<proteinExistence type="predicted"/>